<proteinExistence type="predicted"/>
<dbReference type="InterPro" id="IPR029063">
    <property type="entry name" value="SAM-dependent_MTases_sf"/>
</dbReference>
<evidence type="ECO:0000259" key="1">
    <source>
        <dbReference type="Pfam" id="PF13649"/>
    </source>
</evidence>
<dbReference type="GO" id="GO:0008168">
    <property type="term" value="F:methyltransferase activity"/>
    <property type="evidence" value="ECO:0007669"/>
    <property type="project" value="UniProtKB-KW"/>
</dbReference>
<dbReference type="GO" id="GO:0032259">
    <property type="term" value="P:methylation"/>
    <property type="evidence" value="ECO:0007669"/>
    <property type="project" value="UniProtKB-KW"/>
</dbReference>
<organism evidence="2 3">
    <name type="scientific">Kitasatospora setae (strain ATCC 33774 / DSM 43861 / JCM 3304 / KCC A-0304 / NBRC 14216 / KM-6054)</name>
    <name type="common">Streptomyces setae</name>
    <dbReference type="NCBI Taxonomy" id="452652"/>
    <lineage>
        <taxon>Bacteria</taxon>
        <taxon>Bacillati</taxon>
        <taxon>Actinomycetota</taxon>
        <taxon>Actinomycetes</taxon>
        <taxon>Kitasatosporales</taxon>
        <taxon>Streptomycetaceae</taxon>
        <taxon>Kitasatospora</taxon>
    </lineage>
</organism>
<dbReference type="RefSeq" id="WP_014138865.1">
    <property type="nucleotide sequence ID" value="NC_016109.1"/>
</dbReference>
<dbReference type="HOGENOM" id="CLU_037990_16_2_11"/>
<gene>
    <name evidence="2" type="ordered locus">KSE_57970</name>
</gene>
<dbReference type="PATRIC" id="fig|452652.3.peg.5806"/>
<keyword evidence="2" id="KW-0489">Methyltransferase</keyword>
<evidence type="ECO:0000313" key="2">
    <source>
        <dbReference type="EMBL" id="BAJ31568.1"/>
    </source>
</evidence>
<feature type="domain" description="Methyltransferase" evidence="1">
    <location>
        <begin position="72"/>
        <end position="168"/>
    </location>
</feature>
<dbReference type="CDD" id="cd02440">
    <property type="entry name" value="AdoMet_MTases"/>
    <property type="match status" value="1"/>
</dbReference>
<evidence type="ECO:0000313" key="3">
    <source>
        <dbReference type="Proteomes" id="UP000007076"/>
    </source>
</evidence>
<dbReference type="InterPro" id="IPR041698">
    <property type="entry name" value="Methyltransf_25"/>
</dbReference>
<dbReference type="EC" id="2.1.1.-" evidence="2"/>
<dbReference type="Pfam" id="PF13649">
    <property type="entry name" value="Methyltransf_25"/>
    <property type="match status" value="1"/>
</dbReference>
<dbReference type="STRING" id="452652.KSE_57970"/>
<dbReference type="SUPFAM" id="SSF53335">
    <property type="entry name" value="S-adenosyl-L-methionine-dependent methyltransferases"/>
    <property type="match status" value="1"/>
</dbReference>
<dbReference type="PANTHER" id="PTHR43591:SF24">
    <property type="entry name" value="2-METHOXY-6-POLYPRENYL-1,4-BENZOQUINOL METHYLASE, MITOCHONDRIAL"/>
    <property type="match status" value="1"/>
</dbReference>
<name>E4N3T7_KITSK</name>
<reference evidence="2 3" key="1">
    <citation type="journal article" date="2010" name="DNA Res.">
        <title>Genome sequence of Kitasatospora setae NBRC 14216T: an evolutionary snapshot of the family Streptomycetaceae.</title>
        <authorList>
            <person name="Ichikawa N."/>
            <person name="Oguchi A."/>
            <person name="Ikeda H."/>
            <person name="Ishikawa J."/>
            <person name="Kitani S."/>
            <person name="Watanabe Y."/>
            <person name="Nakamura S."/>
            <person name="Katano Y."/>
            <person name="Kishi E."/>
            <person name="Sasagawa M."/>
            <person name="Ankai A."/>
            <person name="Fukui S."/>
            <person name="Hashimoto Y."/>
            <person name="Kamata S."/>
            <person name="Otoguro M."/>
            <person name="Tanikawa S."/>
            <person name="Nihira T."/>
            <person name="Horinouchi S."/>
            <person name="Ohnishi Y."/>
            <person name="Hayakawa M."/>
            <person name="Kuzuyama T."/>
            <person name="Arisawa A."/>
            <person name="Nomoto F."/>
            <person name="Miura H."/>
            <person name="Takahashi Y."/>
            <person name="Fujita N."/>
        </authorList>
    </citation>
    <scope>NUCLEOTIDE SEQUENCE [LARGE SCALE GENOMIC DNA]</scope>
    <source>
        <strain evidence="3">ATCC 33774 / DSM 43861 / JCM 3304 / KCC A-0304 / NBRC 14216 / KM-6054</strain>
    </source>
</reference>
<dbReference type="KEGG" id="ksk:KSE_57970"/>
<dbReference type="PANTHER" id="PTHR43591">
    <property type="entry name" value="METHYLTRANSFERASE"/>
    <property type="match status" value="1"/>
</dbReference>
<protein>
    <submittedName>
        <fullName evidence="2">Putative phospholipid methyltransferase</fullName>
        <ecNumber evidence="2">2.1.1.-</ecNumber>
    </submittedName>
</protein>
<dbReference type="Proteomes" id="UP000007076">
    <property type="component" value="Chromosome"/>
</dbReference>
<dbReference type="eggNOG" id="COG2226">
    <property type="taxonomic scope" value="Bacteria"/>
</dbReference>
<keyword evidence="2" id="KW-0808">Transferase</keyword>
<sequence>MRHPSSPLSVPFGKAGIWALAGASVAAAATAWWVTDSAPYPYAQHRLLDLPLPFLSWQRLADQLQPLPGERILEIGPGTGLQSLQVAPRLGADGRLDIVDIQQEMLDHVMRRAAAAGLDTIAPTLADARELPFDDATFDAAYLVTALGEIPDVPAALHELRRVLKPTGRLVVGEFFDRHQIRPAALARHANAVGLHVIRQSGPALAYFSLLRPCTSAADSRPHAAAAADSRAHAAAADRPAAVDS</sequence>
<dbReference type="Gene3D" id="3.40.50.150">
    <property type="entry name" value="Vaccinia Virus protein VP39"/>
    <property type="match status" value="1"/>
</dbReference>
<dbReference type="AlphaFoldDB" id="E4N3T7"/>
<dbReference type="EMBL" id="AP010968">
    <property type="protein sequence ID" value="BAJ31568.1"/>
    <property type="molecule type" value="Genomic_DNA"/>
</dbReference>
<keyword evidence="3" id="KW-1185">Reference proteome</keyword>
<accession>E4N3T7</accession>